<feature type="region of interest" description="Disordered" evidence="1">
    <location>
        <begin position="135"/>
        <end position="159"/>
    </location>
</feature>
<evidence type="ECO:0000313" key="4">
    <source>
        <dbReference type="Proteomes" id="UP000652219"/>
    </source>
</evidence>
<proteinExistence type="predicted"/>
<keyword evidence="4" id="KW-1185">Reference proteome</keyword>
<evidence type="ECO:0000256" key="1">
    <source>
        <dbReference type="SAM" id="MobiDB-lite"/>
    </source>
</evidence>
<dbReference type="EMBL" id="WIGN01000041">
    <property type="protein sequence ID" value="KAF6814710.1"/>
    <property type="molecule type" value="Genomic_DNA"/>
</dbReference>
<reference evidence="3 4" key="1">
    <citation type="journal article" date="2020" name="Phytopathology">
        <title>Genome Sequence Resources of Colletotrichum truncatum, C. plurivorum, C. musicola, and C. sojae: Four Species Pathogenic to Soybean (Glycine max).</title>
        <authorList>
            <person name="Rogerio F."/>
            <person name="Boufleur T.R."/>
            <person name="Ciampi-Guillardi M."/>
            <person name="Sukno S.A."/>
            <person name="Thon M.R."/>
            <person name="Massola Junior N.S."/>
            <person name="Baroncelli R."/>
        </authorList>
    </citation>
    <scope>NUCLEOTIDE SEQUENCE [LARGE SCALE GENOMIC DNA]</scope>
    <source>
        <strain evidence="3 4">LFN0009</strain>
    </source>
</reference>
<evidence type="ECO:0000313" key="3">
    <source>
        <dbReference type="EMBL" id="KAF6814710.1"/>
    </source>
</evidence>
<accession>A0A8H6JLB7</accession>
<dbReference type="Proteomes" id="UP000652219">
    <property type="component" value="Unassembled WGS sequence"/>
</dbReference>
<keyword evidence="2" id="KW-0472">Membrane</keyword>
<feature type="region of interest" description="Disordered" evidence="1">
    <location>
        <begin position="1"/>
        <end position="22"/>
    </location>
</feature>
<name>A0A8H6JLB7_9PEZI</name>
<evidence type="ECO:0000256" key="2">
    <source>
        <dbReference type="SAM" id="Phobius"/>
    </source>
</evidence>
<keyword evidence="2" id="KW-0812">Transmembrane</keyword>
<feature type="compositionally biased region" description="Polar residues" evidence="1">
    <location>
        <begin position="137"/>
        <end position="154"/>
    </location>
</feature>
<keyword evidence="2" id="KW-1133">Transmembrane helix</keyword>
<protein>
    <submittedName>
        <fullName evidence="3">Uncharacterized protein</fullName>
    </submittedName>
</protein>
<sequence length="254" mass="26860">MATPTIQKSSNGTTTAAPSQTSGSNTCGFIGFPVTTMRFPTTARPWTCDAPEEKCTSSGAYLGCATPLPTACRGSSLEDKVVALSCKPDELCWPNTACYTWLAPRSATTYTLFECRSTTGVGTLLSTSHSLPIPTAVPSSDHTPTATPSASSNPAHDDEVSPSAVAAGIAGAIAFLGILVGFIFVVWWYRKRRIRRAKVAISRPVAVDGVLAPGMAEEKSRGVVEACKAKVTGSWPKRPLRPARSGDFTGRFWI</sequence>
<feature type="transmembrane region" description="Helical" evidence="2">
    <location>
        <begin position="164"/>
        <end position="189"/>
    </location>
</feature>
<dbReference type="AlphaFoldDB" id="A0A8H6JLB7"/>
<gene>
    <name evidence="3" type="ORF">CSOJ01_03933</name>
</gene>
<organism evidence="3 4">
    <name type="scientific">Colletotrichum sojae</name>
    <dbReference type="NCBI Taxonomy" id="2175907"/>
    <lineage>
        <taxon>Eukaryota</taxon>
        <taxon>Fungi</taxon>
        <taxon>Dikarya</taxon>
        <taxon>Ascomycota</taxon>
        <taxon>Pezizomycotina</taxon>
        <taxon>Sordariomycetes</taxon>
        <taxon>Hypocreomycetidae</taxon>
        <taxon>Glomerellales</taxon>
        <taxon>Glomerellaceae</taxon>
        <taxon>Colletotrichum</taxon>
        <taxon>Colletotrichum orchidearum species complex</taxon>
    </lineage>
</organism>
<comment type="caution">
    <text evidence="3">The sequence shown here is derived from an EMBL/GenBank/DDBJ whole genome shotgun (WGS) entry which is preliminary data.</text>
</comment>